<dbReference type="EMBL" id="FOSR01000019">
    <property type="protein sequence ID" value="SFL20084.1"/>
    <property type="molecule type" value="Genomic_DNA"/>
</dbReference>
<evidence type="ECO:0000256" key="3">
    <source>
        <dbReference type="ARBA" id="ARBA00023139"/>
    </source>
</evidence>
<sequence>MKPPRTLLIIPALLLAGCQTPAPDVTAKTFSYRCDDGRSVQASYPDADTAVLTLAGHAHRLHIARSADGARYVGDTWQWWTKGMHDASLAPLKPGETYASAPGVACHAP</sequence>
<dbReference type="Gene3D" id="2.40.128.200">
    <property type="match status" value="1"/>
</dbReference>
<organism evidence="7 8">
    <name type="scientific">Rhodanobacter glycinis</name>
    <dbReference type="NCBI Taxonomy" id="582702"/>
    <lineage>
        <taxon>Bacteria</taxon>
        <taxon>Pseudomonadati</taxon>
        <taxon>Pseudomonadota</taxon>
        <taxon>Gammaproteobacteria</taxon>
        <taxon>Lysobacterales</taxon>
        <taxon>Rhodanobacteraceae</taxon>
        <taxon>Rhodanobacter</taxon>
    </lineage>
</organism>
<protein>
    <submittedName>
        <fullName evidence="7">Membrane-bound inhibitor of C-type lysozyme</fullName>
    </submittedName>
</protein>
<keyword evidence="3" id="KW-0564">Palmitate</keyword>
<evidence type="ECO:0000256" key="2">
    <source>
        <dbReference type="ARBA" id="ARBA00023136"/>
    </source>
</evidence>
<dbReference type="InterPro" id="IPR018660">
    <property type="entry name" value="MliC"/>
</dbReference>
<accession>A0A1I4FQH4</accession>
<dbReference type="SUPFAM" id="SSF141488">
    <property type="entry name" value="YdhA-like"/>
    <property type="match status" value="1"/>
</dbReference>
<name>A0A1I4FQH4_9GAMM</name>
<gene>
    <name evidence="7" type="ORF">SAMN05192579_11926</name>
</gene>
<dbReference type="AlphaFoldDB" id="A0A1I4FQH4"/>
<evidence type="ECO:0000313" key="7">
    <source>
        <dbReference type="EMBL" id="SFL20084.1"/>
    </source>
</evidence>
<dbReference type="Pfam" id="PF09864">
    <property type="entry name" value="MliC"/>
    <property type="match status" value="1"/>
</dbReference>
<feature type="signal peptide" evidence="5">
    <location>
        <begin position="1"/>
        <end position="22"/>
    </location>
</feature>
<proteinExistence type="predicted"/>
<dbReference type="Proteomes" id="UP000198725">
    <property type="component" value="Unassembled WGS sequence"/>
</dbReference>
<feature type="chain" id="PRO_5011744952" evidence="5">
    <location>
        <begin position="23"/>
        <end position="109"/>
    </location>
</feature>
<dbReference type="InterPro" id="IPR036328">
    <property type="entry name" value="MliC_sf"/>
</dbReference>
<keyword evidence="4" id="KW-0449">Lipoprotein</keyword>
<keyword evidence="1 5" id="KW-0732">Signal</keyword>
<keyword evidence="8" id="KW-1185">Reference proteome</keyword>
<reference evidence="8" key="1">
    <citation type="submission" date="2016-10" db="EMBL/GenBank/DDBJ databases">
        <authorList>
            <person name="Varghese N."/>
            <person name="Submissions S."/>
        </authorList>
    </citation>
    <scope>NUCLEOTIDE SEQUENCE [LARGE SCALE GENOMIC DNA]</scope>
    <source>
        <strain evidence="8">MO64</strain>
    </source>
</reference>
<dbReference type="PROSITE" id="PS51257">
    <property type="entry name" value="PROKAR_LIPOPROTEIN"/>
    <property type="match status" value="1"/>
</dbReference>
<evidence type="ECO:0000259" key="6">
    <source>
        <dbReference type="Pfam" id="PF09864"/>
    </source>
</evidence>
<dbReference type="RefSeq" id="WP_092705097.1">
    <property type="nucleotide sequence ID" value="NZ_FOSR01000019.1"/>
</dbReference>
<feature type="domain" description="C-type lysozyme inhibitor" evidence="6">
    <location>
        <begin position="32"/>
        <end position="89"/>
    </location>
</feature>
<evidence type="ECO:0000313" key="8">
    <source>
        <dbReference type="Proteomes" id="UP000198725"/>
    </source>
</evidence>
<keyword evidence="2" id="KW-0472">Membrane</keyword>
<evidence type="ECO:0000256" key="5">
    <source>
        <dbReference type="SAM" id="SignalP"/>
    </source>
</evidence>
<evidence type="ECO:0000256" key="1">
    <source>
        <dbReference type="ARBA" id="ARBA00022729"/>
    </source>
</evidence>
<evidence type="ECO:0000256" key="4">
    <source>
        <dbReference type="ARBA" id="ARBA00023288"/>
    </source>
</evidence>